<accession>A0A6C0L932</accession>
<dbReference type="AlphaFoldDB" id="A0A6C0L932"/>
<dbReference type="InterPro" id="IPR036423">
    <property type="entry name" value="SOD-like_Cu/Zn_dom_sf"/>
</dbReference>
<dbReference type="InterPro" id="IPR024134">
    <property type="entry name" value="SOD_Cu/Zn_/chaperone"/>
</dbReference>
<dbReference type="InterPro" id="IPR018152">
    <property type="entry name" value="SOD_Cu/Zn_BS"/>
</dbReference>
<name>A0A6C0L932_9ZZZZ</name>
<dbReference type="InterPro" id="IPR001424">
    <property type="entry name" value="SOD_Cu_Zn_dom"/>
</dbReference>
<dbReference type="PRINTS" id="PR00068">
    <property type="entry name" value="CUZNDISMTASE"/>
</dbReference>
<dbReference type="GO" id="GO:0005507">
    <property type="term" value="F:copper ion binding"/>
    <property type="evidence" value="ECO:0007669"/>
    <property type="project" value="InterPro"/>
</dbReference>
<feature type="domain" description="Superoxide dismutase copper/zinc binding" evidence="1">
    <location>
        <begin position="19"/>
        <end position="150"/>
    </location>
</feature>
<dbReference type="Pfam" id="PF00080">
    <property type="entry name" value="Sod_Cu"/>
    <property type="match status" value="1"/>
</dbReference>
<sequence length="156" mass="16486">MSLIKANADAVAVFNTRTVQGIVLCIQDGKGVLIRAKFTHLPPGLHGFHIHSAGDLRGEGCAGACAHFHKGPPSTHGGPPGTTKKRHTGDLGNIFTTSEEFTYHLDSLKVSELYGRSFIVHANSDDYGMGDKPDSHVTGHSGKRIGCAVIGMAKKA</sequence>
<evidence type="ECO:0000313" key="2">
    <source>
        <dbReference type="EMBL" id="QHU26211.1"/>
    </source>
</evidence>
<protein>
    <recommendedName>
        <fullName evidence="1">Superoxide dismutase copper/zinc binding domain-containing protein</fullName>
    </recommendedName>
</protein>
<dbReference type="PANTHER" id="PTHR10003">
    <property type="entry name" value="SUPEROXIDE DISMUTASE CU-ZN -RELATED"/>
    <property type="match status" value="1"/>
</dbReference>
<proteinExistence type="predicted"/>
<dbReference type="GO" id="GO:0006801">
    <property type="term" value="P:superoxide metabolic process"/>
    <property type="evidence" value="ECO:0007669"/>
    <property type="project" value="InterPro"/>
</dbReference>
<evidence type="ECO:0000259" key="1">
    <source>
        <dbReference type="Pfam" id="PF00080"/>
    </source>
</evidence>
<dbReference type="SUPFAM" id="SSF49329">
    <property type="entry name" value="Cu,Zn superoxide dismutase-like"/>
    <property type="match status" value="1"/>
</dbReference>
<dbReference type="EMBL" id="MN740437">
    <property type="protein sequence ID" value="QHU26211.1"/>
    <property type="molecule type" value="Genomic_DNA"/>
</dbReference>
<reference evidence="2" key="1">
    <citation type="journal article" date="2020" name="Nature">
        <title>Giant virus diversity and host interactions through global metagenomics.</title>
        <authorList>
            <person name="Schulz F."/>
            <person name="Roux S."/>
            <person name="Paez-Espino D."/>
            <person name="Jungbluth S."/>
            <person name="Walsh D.A."/>
            <person name="Denef V.J."/>
            <person name="McMahon K.D."/>
            <person name="Konstantinidis K.T."/>
            <person name="Eloe-Fadrosh E.A."/>
            <person name="Kyrpides N.C."/>
            <person name="Woyke T."/>
        </authorList>
    </citation>
    <scope>NUCLEOTIDE SEQUENCE</scope>
    <source>
        <strain evidence="2">GVMAG-M-3300027759-16</strain>
    </source>
</reference>
<dbReference type="Gene3D" id="2.60.40.200">
    <property type="entry name" value="Superoxide dismutase, copper/zinc binding domain"/>
    <property type="match status" value="1"/>
</dbReference>
<organism evidence="2">
    <name type="scientific">viral metagenome</name>
    <dbReference type="NCBI Taxonomy" id="1070528"/>
    <lineage>
        <taxon>unclassified sequences</taxon>
        <taxon>metagenomes</taxon>
        <taxon>organismal metagenomes</taxon>
    </lineage>
</organism>
<dbReference type="PROSITE" id="PS00332">
    <property type="entry name" value="SOD_CU_ZN_2"/>
    <property type="match status" value="1"/>
</dbReference>